<comment type="similarity">
    <text evidence="2">Belongs to the ATP11 family.</text>
</comment>
<gene>
    <name evidence="6" type="ORF">DFQ27_009439</name>
</gene>
<evidence type="ECO:0008006" key="8">
    <source>
        <dbReference type="Google" id="ProtNLM"/>
    </source>
</evidence>
<proteinExistence type="inferred from homology"/>
<comment type="caution">
    <text evidence="6">The sequence shown here is derived from an EMBL/GenBank/DDBJ whole genome shotgun (WGS) entry which is preliminary data.</text>
</comment>
<keyword evidence="7" id="KW-1185">Reference proteome</keyword>
<dbReference type="OrthoDB" id="16535at2759"/>
<organism evidence="6 7">
    <name type="scientific">Actinomortierella ambigua</name>
    <dbReference type="NCBI Taxonomy" id="1343610"/>
    <lineage>
        <taxon>Eukaryota</taxon>
        <taxon>Fungi</taxon>
        <taxon>Fungi incertae sedis</taxon>
        <taxon>Mucoromycota</taxon>
        <taxon>Mortierellomycotina</taxon>
        <taxon>Mortierellomycetes</taxon>
        <taxon>Mortierellales</taxon>
        <taxon>Mortierellaceae</taxon>
        <taxon>Actinomortierella</taxon>
    </lineage>
</organism>
<dbReference type="Pfam" id="PF06644">
    <property type="entry name" value="ATP11"/>
    <property type="match status" value="1"/>
</dbReference>
<accession>A0A9P6QED4</accession>
<dbReference type="PANTHER" id="PTHR13126">
    <property type="entry name" value="CHAPERONE ATP11"/>
    <property type="match status" value="1"/>
</dbReference>
<comment type="subcellular location">
    <subcellularLocation>
        <location evidence="1">Mitochondrion</location>
    </subcellularLocation>
</comment>
<keyword evidence="3" id="KW-0809">Transit peptide</keyword>
<dbReference type="GO" id="GO:0005739">
    <property type="term" value="C:mitochondrion"/>
    <property type="evidence" value="ECO:0007669"/>
    <property type="project" value="UniProtKB-SubCell"/>
</dbReference>
<dbReference type="InterPro" id="IPR010591">
    <property type="entry name" value="ATP11"/>
</dbReference>
<reference evidence="6" key="1">
    <citation type="journal article" date="2020" name="Fungal Divers.">
        <title>Resolving the Mortierellaceae phylogeny through synthesis of multi-gene phylogenetics and phylogenomics.</title>
        <authorList>
            <person name="Vandepol N."/>
            <person name="Liber J."/>
            <person name="Desiro A."/>
            <person name="Na H."/>
            <person name="Kennedy M."/>
            <person name="Barry K."/>
            <person name="Grigoriev I.V."/>
            <person name="Miller A.N."/>
            <person name="O'Donnell K."/>
            <person name="Stajich J.E."/>
            <person name="Bonito G."/>
        </authorList>
    </citation>
    <scope>NUCLEOTIDE SEQUENCE</scope>
    <source>
        <strain evidence="6">BC1065</strain>
    </source>
</reference>
<evidence type="ECO:0000256" key="2">
    <source>
        <dbReference type="ARBA" id="ARBA00009116"/>
    </source>
</evidence>
<protein>
    <recommendedName>
        <fullName evidence="8">ATP11-domain-containing protein</fullName>
    </recommendedName>
</protein>
<keyword evidence="4" id="KW-0496">Mitochondrion</keyword>
<evidence type="ECO:0000256" key="1">
    <source>
        <dbReference type="ARBA" id="ARBA00004173"/>
    </source>
</evidence>
<evidence type="ECO:0000256" key="4">
    <source>
        <dbReference type="ARBA" id="ARBA00023128"/>
    </source>
</evidence>
<dbReference type="Proteomes" id="UP000807716">
    <property type="component" value="Unassembled WGS sequence"/>
</dbReference>
<dbReference type="GO" id="GO:0033615">
    <property type="term" value="P:mitochondrial proton-transporting ATP synthase complex assembly"/>
    <property type="evidence" value="ECO:0007669"/>
    <property type="project" value="TreeGrafter"/>
</dbReference>
<sequence>MFSALRLFRPASRLLVRRNHSAVDYTKKYADKLKKKAEEEGLASIEELKARYVVSKPKEKVPFAPEKLEPKVSAVAGSQTASAAASAVKNAATPAEGTQSPLHNAASTSSESGLDKIMKLELLKDLSADDITKIWVQRHLNMDDTISAVIPGETYKKMLERSKKYPLFLIPLRHEAGVELYLMQFNFHQVIFTSLLEYKTHGENSRPYLTLTHYPDLIDSKNIVLMKGTVNDEPRILTVDQAQVLVFGMQQYYVSDNADKLKLLETFHKQPAQFDHERLIELTETPLS</sequence>
<feature type="region of interest" description="Disordered" evidence="5">
    <location>
        <begin position="87"/>
        <end position="109"/>
    </location>
</feature>
<evidence type="ECO:0000256" key="3">
    <source>
        <dbReference type="ARBA" id="ARBA00022946"/>
    </source>
</evidence>
<name>A0A9P6QED4_9FUNG</name>
<feature type="compositionally biased region" description="Polar residues" evidence="5">
    <location>
        <begin position="96"/>
        <end position="109"/>
    </location>
</feature>
<dbReference type="EMBL" id="JAAAJB010000087">
    <property type="protein sequence ID" value="KAG0266770.1"/>
    <property type="molecule type" value="Genomic_DNA"/>
</dbReference>
<dbReference type="AlphaFoldDB" id="A0A9P6QED4"/>
<evidence type="ECO:0000313" key="7">
    <source>
        <dbReference type="Proteomes" id="UP000807716"/>
    </source>
</evidence>
<dbReference type="PANTHER" id="PTHR13126:SF0">
    <property type="entry name" value="ATP SYNTHASE MITOCHONDRIAL F1 COMPLEX ASSEMBLY FACTOR 1"/>
    <property type="match status" value="1"/>
</dbReference>
<evidence type="ECO:0000313" key="6">
    <source>
        <dbReference type="EMBL" id="KAG0266770.1"/>
    </source>
</evidence>
<evidence type="ECO:0000256" key="5">
    <source>
        <dbReference type="SAM" id="MobiDB-lite"/>
    </source>
</evidence>